<feature type="region of interest" description="Disordered" evidence="5">
    <location>
        <begin position="463"/>
        <end position="483"/>
    </location>
</feature>
<comment type="caution">
    <text evidence="6">The sequence shown here is derived from an EMBL/GenBank/DDBJ whole genome shotgun (WGS) entry which is preliminary data.</text>
</comment>
<protein>
    <recommendedName>
        <fullName evidence="8">28S ribosomal protein S30, mitochondrial</fullName>
    </recommendedName>
</protein>
<comment type="subcellular location">
    <subcellularLocation>
        <location evidence="1">Mitochondrion</location>
    </subcellularLocation>
</comment>
<keyword evidence="7" id="KW-1185">Reference proteome</keyword>
<keyword evidence="3" id="KW-0496">Mitochondrion</keyword>
<dbReference type="Proteomes" id="UP000494165">
    <property type="component" value="Unassembled WGS sequence"/>
</dbReference>
<dbReference type="PANTHER" id="PTHR13014">
    <property type="entry name" value="MITOCHONDRIAL 28S RIBOSOMAL PROTEIN S30/P52 PRO-APOTOTIC PROTEIN"/>
    <property type="match status" value="1"/>
</dbReference>
<gene>
    <name evidence="6" type="ORF">CLODIP_2_CD05228</name>
</gene>
<proteinExistence type="predicted"/>
<evidence type="ECO:0000313" key="6">
    <source>
        <dbReference type="EMBL" id="CAB3359208.1"/>
    </source>
</evidence>
<accession>A0A8S1BJU9</accession>
<dbReference type="GO" id="GO:0003735">
    <property type="term" value="F:structural constituent of ribosome"/>
    <property type="evidence" value="ECO:0007669"/>
    <property type="project" value="InterPro"/>
</dbReference>
<dbReference type="InterPro" id="IPR010793">
    <property type="entry name" value="Ribosomal_mL37/mL65"/>
</dbReference>
<dbReference type="InterPro" id="IPR039982">
    <property type="entry name" value="Ribosomal_mL65"/>
</dbReference>
<dbReference type="GO" id="GO:0006412">
    <property type="term" value="P:translation"/>
    <property type="evidence" value="ECO:0007669"/>
    <property type="project" value="InterPro"/>
</dbReference>
<evidence type="ECO:0000256" key="4">
    <source>
        <dbReference type="ARBA" id="ARBA00023274"/>
    </source>
</evidence>
<feature type="compositionally biased region" description="Basic and acidic residues" evidence="5">
    <location>
        <begin position="472"/>
        <end position="483"/>
    </location>
</feature>
<keyword evidence="2" id="KW-0689">Ribosomal protein</keyword>
<dbReference type="PANTHER" id="PTHR13014:SF3">
    <property type="entry name" value="LARGE RIBOSOMAL SUBUNIT PROTEIN ML65"/>
    <property type="match status" value="1"/>
</dbReference>
<evidence type="ECO:0000313" key="7">
    <source>
        <dbReference type="Proteomes" id="UP000494165"/>
    </source>
</evidence>
<dbReference type="Pfam" id="PF07147">
    <property type="entry name" value="PDCD9"/>
    <property type="match status" value="1"/>
</dbReference>
<dbReference type="AlphaFoldDB" id="A0A8S1BJU9"/>
<keyword evidence="4" id="KW-0687">Ribonucleoprotein</keyword>
<dbReference type="GO" id="GO:0005762">
    <property type="term" value="C:mitochondrial large ribosomal subunit"/>
    <property type="evidence" value="ECO:0007669"/>
    <property type="project" value="TreeGrafter"/>
</dbReference>
<name>A0A8S1BJU9_9INSE</name>
<evidence type="ECO:0000256" key="1">
    <source>
        <dbReference type="ARBA" id="ARBA00004173"/>
    </source>
</evidence>
<evidence type="ECO:0008006" key="8">
    <source>
        <dbReference type="Google" id="ProtNLM"/>
    </source>
</evidence>
<evidence type="ECO:0000256" key="2">
    <source>
        <dbReference type="ARBA" id="ARBA00022980"/>
    </source>
</evidence>
<reference evidence="6 7" key="1">
    <citation type="submission" date="2020-04" db="EMBL/GenBank/DDBJ databases">
        <authorList>
            <person name="Alioto T."/>
            <person name="Alioto T."/>
            <person name="Gomez Garrido J."/>
        </authorList>
    </citation>
    <scope>NUCLEOTIDE SEQUENCE [LARGE SCALE GENOMIC DNA]</scope>
</reference>
<evidence type="ECO:0000256" key="5">
    <source>
        <dbReference type="SAM" id="MobiDB-lite"/>
    </source>
</evidence>
<dbReference type="EMBL" id="CADEPI010000001">
    <property type="protein sequence ID" value="CAB3359208.1"/>
    <property type="molecule type" value="Genomic_DNA"/>
</dbReference>
<sequence length="483" mass="57159">MSTNMPHEEYSDEPQYPPIKDLSWWGKKVSEAEAQHEEHMTRTHLVNGLPAIFNTNDVEESAKQLAEEVKADFIEALAFEWSRPADLEENASRCEVEKVKTQRILESLNTIMMSRLRRHVPHLSSTVTDSEPRLEAAWRVGGIELERKVRVFFESRENLKKWLDWPRDRSIQYLGNPVLHVRANHPLQPIIGDQESMNEQLEVPQNSLDPRIYGNRDVRRYMTNIPGFWPGDDHRFGILSFLGRDYQLSEIFDTRPDEDRVEMLHCQAIMASFAWLFSQACYLGFSTYQDVTYPLVSQTVISNGQHWSFYAYQLNTTLLHFQNTANNPKRNVCWSSQPVKLFESIDNGHVKGLNMDVLKTLVKFYLNEPKERIGVNLTPYLDPETPMVSKIEEEDKRVFLENLFKKVSLNGKKHEPDPEYWNWEWIYKIKNKSRPQEARRRPFELWQDPWRLSFYELSRKYVPKARRKNPKSNKEKWEKTYYP</sequence>
<organism evidence="6 7">
    <name type="scientific">Cloeon dipterum</name>
    <dbReference type="NCBI Taxonomy" id="197152"/>
    <lineage>
        <taxon>Eukaryota</taxon>
        <taxon>Metazoa</taxon>
        <taxon>Ecdysozoa</taxon>
        <taxon>Arthropoda</taxon>
        <taxon>Hexapoda</taxon>
        <taxon>Insecta</taxon>
        <taxon>Pterygota</taxon>
        <taxon>Palaeoptera</taxon>
        <taxon>Ephemeroptera</taxon>
        <taxon>Pisciforma</taxon>
        <taxon>Baetidae</taxon>
        <taxon>Cloeon</taxon>
    </lineage>
</organism>
<evidence type="ECO:0000256" key="3">
    <source>
        <dbReference type="ARBA" id="ARBA00023128"/>
    </source>
</evidence>
<dbReference type="OrthoDB" id="6041973at2759"/>